<keyword evidence="3" id="KW-0456">Lyase</keyword>
<dbReference type="EC" id="4.2.1.130" evidence="1"/>
<keyword evidence="8" id="KW-1185">Reference proteome</keyword>
<evidence type="ECO:0000259" key="6">
    <source>
        <dbReference type="Pfam" id="PF01965"/>
    </source>
</evidence>
<proteinExistence type="inferred from homology"/>
<dbReference type="InParanoid" id="A0A448YJ00"/>
<dbReference type="PANTHER" id="PTHR48094:SF11">
    <property type="entry name" value="GLUTATHIONE-INDEPENDENT GLYOXALASE HSP31-RELATED"/>
    <property type="match status" value="1"/>
</dbReference>
<dbReference type="SUPFAM" id="SSF52317">
    <property type="entry name" value="Class I glutamine amidotransferase-like"/>
    <property type="match status" value="1"/>
</dbReference>
<dbReference type="InterPro" id="IPR002818">
    <property type="entry name" value="DJ-1/PfpI"/>
</dbReference>
<protein>
    <recommendedName>
        <fullName evidence="1">D-lactate dehydratase</fullName>
        <ecNumber evidence="1">4.2.1.130</ecNumber>
    </recommendedName>
</protein>
<dbReference type="FunCoup" id="A0A448YJ00">
    <property type="interactions" value="95"/>
</dbReference>
<evidence type="ECO:0000313" key="7">
    <source>
        <dbReference type="EMBL" id="VEU20866.1"/>
    </source>
</evidence>
<dbReference type="PANTHER" id="PTHR48094">
    <property type="entry name" value="PROTEIN/NUCLEIC ACID DEGLYCASE DJ-1-RELATED"/>
    <property type="match status" value="1"/>
</dbReference>
<evidence type="ECO:0000256" key="5">
    <source>
        <dbReference type="ARBA" id="ARBA00048082"/>
    </source>
</evidence>
<dbReference type="GO" id="GO:0019243">
    <property type="term" value="P:methylglyoxal catabolic process to D-lactate via S-lactoyl-glutathione"/>
    <property type="evidence" value="ECO:0007669"/>
    <property type="project" value="TreeGrafter"/>
</dbReference>
<dbReference type="OrthoDB" id="543156at2759"/>
<gene>
    <name evidence="7" type="ORF">BRENAR_LOCUS1601</name>
</gene>
<dbReference type="GO" id="GO:0019172">
    <property type="term" value="F:glyoxalase III activity"/>
    <property type="evidence" value="ECO:0007669"/>
    <property type="project" value="UniProtKB-EC"/>
</dbReference>
<evidence type="ECO:0000256" key="2">
    <source>
        <dbReference type="ARBA" id="ARBA00023016"/>
    </source>
</evidence>
<dbReference type="InterPro" id="IPR050325">
    <property type="entry name" value="Prot/Nucl_acid_deglycase"/>
</dbReference>
<feature type="domain" description="DJ-1/PfpI" evidence="6">
    <location>
        <begin position="29"/>
        <end position="223"/>
    </location>
</feature>
<keyword evidence="2" id="KW-0346">Stress response</keyword>
<organism evidence="7 8">
    <name type="scientific">Brettanomyces naardenensis</name>
    <name type="common">Yeast</name>
    <dbReference type="NCBI Taxonomy" id="13370"/>
    <lineage>
        <taxon>Eukaryota</taxon>
        <taxon>Fungi</taxon>
        <taxon>Dikarya</taxon>
        <taxon>Ascomycota</taxon>
        <taxon>Saccharomycotina</taxon>
        <taxon>Pichiomycetes</taxon>
        <taxon>Pichiales</taxon>
        <taxon>Pichiaceae</taxon>
        <taxon>Brettanomyces</taxon>
    </lineage>
</organism>
<evidence type="ECO:0000256" key="3">
    <source>
        <dbReference type="ARBA" id="ARBA00023239"/>
    </source>
</evidence>
<accession>A0A448YJ00</accession>
<reference evidence="7 8" key="1">
    <citation type="submission" date="2018-12" db="EMBL/GenBank/DDBJ databases">
        <authorList>
            <person name="Tiukova I."/>
            <person name="Dainat J."/>
        </authorList>
    </citation>
    <scope>NUCLEOTIDE SEQUENCE [LARGE SCALE GENOMIC DNA]</scope>
</reference>
<dbReference type="GO" id="GO:0005737">
    <property type="term" value="C:cytoplasm"/>
    <property type="evidence" value="ECO:0007669"/>
    <property type="project" value="TreeGrafter"/>
</dbReference>
<dbReference type="Pfam" id="PF01965">
    <property type="entry name" value="DJ-1_PfpI"/>
    <property type="match status" value="1"/>
</dbReference>
<evidence type="ECO:0000256" key="4">
    <source>
        <dbReference type="ARBA" id="ARBA00038493"/>
    </source>
</evidence>
<comment type="catalytic activity">
    <reaction evidence="5">
        <text>methylglyoxal + H2O = (R)-lactate + H(+)</text>
        <dbReference type="Rhea" id="RHEA:27754"/>
        <dbReference type="ChEBI" id="CHEBI:15377"/>
        <dbReference type="ChEBI" id="CHEBI:15378"/>
        <dbReference type="ChEBI" id="CHEBI:16004"/>
        <dbReference type="ChEBI" id="CHEBI:17158"/>
        <dbReference type="EC" id="4.2.1.130"/>
    </reaction>
</comment>
<comment type="similarity">
    <text evidence="4">Belongs to the peptidase C56 family. HSP31-like subfamily.</text>
</comment>
<evidence type="ECO:0000256" key="1">
    <source>
        <dbReference type="ARBA" id="ARBA00013134"/>
    </source>
</evidence>
<evidence type="ECO:0000313" key="8">
    <source>
        <dbReference type="Proteomes" id="UP000290900"/>
    </source>
</evidence>
<dbReference type="EMBL" id="CAACVR010000007">
    <property type="protein sequence ID" value="VEU20866.1"/>
    <property type="molecule type" value="Genomic_DNA"/>
</dbReference>
<name>A0A448YJ00_BRENA</name>
<dbReference type="STRING" id="13370.A0A448YJ00"/>
<dbReference type="InterPro" id="IPR029062">
    <property type="entry name" value="Class_I_gatase-like"/>
</dbReference>
<dbReference type="AlphaFoldDB" id="A0A448YJ00"/>
<dbReference type="Proteomes" id="UP000290900">
    <property type="component" value="Unassembled WGS sequence"/>
</dbReference>
<dbReference type="Gene3D" id="3.40.50.880">
    <property type="match status" value="1"/>
</dbReference>
<dbReference type="CDD" id="cd03141">
    <property type="entry name" value="GATase1_Hsp31_like"/>
    <property type="match status" value="1"/>
</dbReference>
<sequence length="232" mass="25022">MSAQKILVVVTNTGKYPTLPKATGLWLSEAVHFVDKVTKAGYKIDYVSPLGGYTPIDPNSLAGADEISFKYYQDRDFVDKLGTTLKPSEINPEDYFAIYFTGGHGVVFDFPNSKGLQEISSKIYDKGGYVTAVCHGSVGLANIKLPSGEYLVKGKKVTGFSNSEEQEVKLQDAIPTSTEDALKESGGLYSKANVNWESFAVADGRLISGENPASAGEVADKFLASLKLNKTK</sequence>